<proteinExistence type="predicted"/>
<comment type="caution">
    <text evidence="1">The sequence shown here is derived from an EMBL/GenBank/DDBJ whole genome shotgun (WGS) entry which is preliminary data.</text>
</comment>
<dbReference type="EMBL" id="BARW01006510">
    <property type="protein sequence ID" value="GAI76883.1"/>
    <property type="molecule type" value="Genomic_DNA"/>
</dbReference>
<reference evidence="1" key="1">
    <citation type="journal article" date="2014" name="Front. Microbiol.">
        <title>High frequency of phylogenetically diverse reductive dehalogenase-homologous genes in deep subseafloor sedimentary metagenomes.</title>
        <authorList>
            <person name="Kawai M."/>
            <person name="Futagami T."/>
            <person name="Toyoda A."/>
            <person name="Takaki Y."/>
            <person name="Nishi S."/>
            <person name="Hori S."/>
            <person name="Arai W."/>
            <person name="Tsubouchi T."/>
            <person name="Morono Y."/>
            <person name="Uchiyama I."/>
            <person name="Ito T."/>
            <person name="Fujiyama A."/>
            <person name="Inagaki F."/>
            <person name="Takami H."/>
        </authorList>
    </citation>
    <scope>NUCLEOTIDE SEQUENCE</scope>
    <source>
        <strain evidence="1">Expedition CK06-06</strain>
    </source>
</reference>
<sequence length="125" mass="14733">MKDQFKDRSSDNLVKCAIDIINELSERGVNLFQKVMNTYQNMRVTFRKFKNISRDIRKSRHNSTSLCSHTEVRFVTEFVKKVPEGYEAMQKKEEIDIEKDYQTIGYIINKHICCDCGILLFSNEP</sequence>
<dbReference type="AlphaFoldDB" id="X1R8J3"/>
<accession>X1R8J3</accession>
<gene>
    <name evidence="1" type="ORF">S12H4_13673</name>
</gene>
<organism evidence="1">
    <name type="scientific">marine sediment metagenome</name>
    <dbReference type="NCBI Taxonomy" id="412755"/>
    <lineage>
        <taxon>unclassified sequences</taxon>
        <taxon>metagenomes</taxon>
        <taxon>ecological metagenomes</taxon>
    </lineage>
</organism>
<evidence type="ECO:0000313" key="1">
    <source>
        <dbReference type="EMBL" id="GAI76883.1"/>
    </source>
</evidence>
<name>X1R8J3_9ZZZZ</name>
<protein>
    <submittedName>
        <fullName evidence="1">Uncharacterized protein</fullName>
    </submittedName>
</protein>